<evidence type="ECO:0000256" key="1">
    <source>
        <dbReference type="SAM" id="Phobius"/>
    </source>
</evidence>
<accession>A0A9X3YP81</accession>
<sequence>MNADVSISLAFILFFPWFAILGGLFAFFPRTPRGPARRVFDVATLAAAAALSIWAMRWGYLNADANAGNMWKQILATLTAYGMFLAVLAIALPLRRLLLKKA</sequence>
<organism evidence="2 3">
    <name type="scientific">Tahibacter soli</name>
    <dbReference type="NCBI Taxonomy" id="2983605"/>
    <lineage>
        <taxon>Bacteria</taxon>
        <taxon>Pseudomonadati</taxon>
        <taxon>Pseudomonadota</taxon>
        <taxon>Gammaproteobacteria</taxon>
        <taxon>Lysobacterales</taxon>
        <taxon>Rhodanobacteraceae</taxon>
        <taxon>Tahibacter</taxon>
    </lineage>
</organism>
<dbReference type="EMBL" id="JAOVZO020000021">
    <property type="protein sequence ID" value="MDC8015864.1"/>
    <property type="molecule type" value="Genomic_DNA"/>
</dbReference>
<keyword evidence="1" id="KW-0812">Transmembrane</keyword>
<dbReference type="Proteomes" id="UP001139971">
    <property type="component" value="Unassembled WGS sequence"/>
</dbReference>
<keyword evidence="3" id="KW-1185">Reference proteome</keyword>
<reference evidence="2" key="1">
    <citation type="submission" date="2023-02" db="EMBL/GenBank/DDBJ databases">
        <title>Tahibacter soli sp. nov. isolated from soil.</title>
        <authorList>
            <person name="Baek J.H."/>
            <person name="Lee J.K."/>
            <person name="Choi D.G."/>
            <person name="Jeon C.O."/>
        </authorList>
    </citation>
    <scope>NUCLEOTIDE SEQUENCE</scope>
    <source>
        <strain evidence="2">BL</strain>
    </source>
</reference>
<evidence type="ECO:0000313" key="2">
    <source>
        <dbReference type="EMBL" id="MDC8015864.1"/>
    </source>
</evidence>
<keyword evidence="1" id="KW-0472">Membrane</keyword>
<dbReference type="AlphaFoldDB" id="A0A9X3YP81"/>
<gene>
    <name evidence="2" type="ORF">OD750_025355</name>
</gene>
<proteinExistence type="predicted"/>
<protein>
    <recommendedName>
        <fullName evidence="4">Transmembrane protein</fullName>
    </recommendedName>
</protein>
<comment type="caution">
    <text evidence="2">The sequence shown here is derived from an EMBL/GenBank/DDBJ whole genome shotgun (WGS) entry which is preliminary data.</text>
</comment>
<feature type="transmembrane region" description="Helical" evidence="1">
    <location>
        <begin position="73"/>
        <end position="94"/>
    </location>
</feature>
<evidence type="ECO:0000313" key="3">
    <source>
        <dbReference type="Proteomes" id="UP001139971"/>
    </source>
</evidence>
<name>A0A9X3YP81_9GAMM</name>
<keyword evidence="1" id="KW-1133">Transmembrane helix</keyword>
<dbReference type="RefSeq" id="WP_263543974.1">
    <property type="nucleotide sequence ID" value="NZ_JAOVZO020000021.1"/>
</dbReference>
<evidence type="ECO:0008006" key="4">
    <source>
        <dbReference type="Google" id="ProtNLM"/>
    </source>
</evidence>
<feature type="transmembrane region" description="Helical" evidence="1">
    <location>
        <begin position="39"/>
        <end position="61"/>
    </location>
</feature>
<feature type="transmembrane region" description="Helical" evidence="1">
    <location>
        <begin position="6"/>
        <end position="27"/>
    </location>
</feature>